<evidence type="ECO:0000256" key="1">
    <source>
        <dbReference type="SAM" id="Phobius"/>
    </source>
</evidence>
<keyword evidence="3" id="KW-1185">Reference proteome</keyword>
<feature type="transmembrane region" description="Helical" evidence="1">
    <location>
        <begin position="20"/>
        <end position="50"/>
    </location>
</feature>
<keyword evidence="1" id="KW-0812">Transmembrane</keyword>
<feature type="transmembrane region" description="Helical" evidence="1">
    <location>
        <begin position="172"/>
        <end position="191"/>
    </location>
</feature>
<evidence type="ECO:0000313" key="2">
    <source>
        <dbReference type="EMBL" id="KRN56705.1"/>
    </source>
</evidence>
<dbReference type="GeneID" id="89590028"/>
<feature type="transmembrane region" description="Helical" evidence="1">
    <location>
        <begin position="146"/>
        <end position="166"/>
    </location>
</feature>
<reference evidence="2 3" key="1">
    <citation type="journal article" date="2015" name="Genome Announc.">
        <title>Expanding the biotechnology potential of lactobacilli through comparative genomics of 213 strains and associated genera.</title>
        <authorList>
            <person name="Sun Z."/>
            <person name="Harris H.M."/>
            <person name="McCann A."/>
            <person name="Guo C."/>
            <person name="Argimon S."/>
            <person name="Zhang W."/>
            <person name="Yang X."/>
            <person name="Jeffery I.B."/>
            <person name="Cooney J.C."/>
            <person name="Kagawa T.F."/>
            <person name="Liu W."/>
            <person name="Song Y."/>
            <person name="Salvetti E."/>
            <person name="Wrobel A."/>
            <person name="Rasinkangas P."/>
            <person name="Parkhill J."/>
            <person name="Rea M.C."/>
            <person name="O'Sullivan O."/>
            <person name="Ritari J."/>
            <person name="Douillard F.P."/>
            <person name="Paul Ross R."/>
            <person name="Yang R."/>
            <person name="Briner A.E."/>
            <person name="Felis G.E."/>
            <person name="de Vos W.M."/>
            <person name="Barrangou R."/>
            <person name="Klaenhammer T.R."/>
            <person name="Caufield P.W."/>
            <person name="Cui Y."/>
            <person name="Zhang H."/>
            <person name="O'Toole P.W."/>
        </authorList>
    </citation>
    <scope>NUCLEOTIDE SEQUENCE [LARGE SCALE GENOMIC DNA]</scope>
    <source>
        <strain evidence="2 3">DSM 20623</strain>
    </source>
</reference>
<dbReference type="eggNOG" id="COG5578">
    <property type="taxonomic scope" value="Bacteria"/>
</dbReference>
<dbReference type="RefSeq" id="WP_034572882.1">
    <property type="nucleotide sequence ID" value="NZ_JQBS01000024.1"/>
</dbReference>
<gene>
    <name evidence="2" type="ORF">IV74_GL000953</name>
</gene>
<dbReference type="PROSITE" id="PS51257">
    <property type="entry name" value="PROKAR_LIPOPROTEIN"/>
    <property type="match status" value="1"/>
</dbReference>
<dbReference type="PATRIC" id="fig|1449336.4.peg.974"/>
<accession>A0A0R2HVM9</accession>
<evidence type="ECO:0000313" key="3">
    <source>
        <dbReference type="Proteomes" id="UP000051658"/>
    </source>
</evidence>
<dbReference type="Proteomes" id="UP000051658">
    <property type="component" value="Unassembled WGS sequence"/>
</dbReference>
<proteinExistence type="predicted"/>
<dbReference type="InterPro" id="IPR006938">
    <property type="entry name" value="DUF624"/>
</dbReference>
<dbReference type="AlphaFoldDB" id="A0A0R2HVM9"/>
<keyword evidence="1" id="KW-0472">Membrane</keyword>
<name>A0A0R2HVM9_CARDV</name>
<feature type="transmembrane region" description="Helical" evidence="1">
    <location>
        <begin position="103"/>
        <end position="125"/>
    </location>
</feature>
<protein>
    <recommendedName>
        <fullName evidence="4">Integral membrane protein</fullName>
    </recommendedName>
</protein>
<dbReference type="Pfam" id="PF04854">
    <property type="entry name" value="DUF624"/>
    <property type="match status" value="1"/>
</dbReference>
<keyword evidence="1" id="KW-1133">Transmembrane helix</keyword>
<evidence type="ECO:0008006" key="4">
    <source>
        <dbReference type="Google" id="ProtNLM"/>
    </source>
</evidence>
<sequence length="204" mass="23329">MNDIFKLNGPLFTLLNRIANLAILNVLFILACLPIFTIGAAITALFSVIYRSNKDDHLAIAKEFFKAFRENFKQSSLLWGIHLVMILPYVGVTAYVIRSFPVFTLPMAIIGSVLALYFIVPYALQSQFKNSVKETMKNALLIVFRFLPYVMMMFLVGLVLLVILPVFYRQTFYFVTLFGFSVTAQLQLIFFKKIVTQLEQLKEG</sequence>
<comment type="caution">
    <text evidence="2">The sequence shown here is derived from an EMBL/GenBank/DDBJ whole genome shotgun (WGS) entry which is preliminary data.</text>
</comment>
<dbReference type="EMBL" id="JQBS01000024">
    <property type="protein sequence ID" value="KRN56705.1"/>
    <property type="molecule type" value="Genomic_DNA"/>
</dbReference>
<feature type="transmembrane region" description="Helical" evidence="1">
    <location>
        <begin position="76"/>
        <end position="97"/>
    </location>
</feature>
<organism evidence="2 3">
    <name type="scientific">Carnobacterium divergens DSM 20623</name>
    <dbReference type="NCBI Taxonomy" id="1449336"/>
    <lineage>
        <taxon>Bacteria</taxon>
        <taxon>Bacillati</taxon>
        <taxon>Bacillota</taxon>
        <taxon>Bacilli</taxon>
        <taxon>Lactobacillales</taxon>
        <taxon>Carnobacteriaceae</taxon>
        <taxon>Carnobacterium</taxon>
    </lineage>
</organism>